<reference evidence="2" key="1">
    <citation type="submission" date="2023-10" db="EMBL/GenBank/DDBJ databases">
        <authorList>
            <person name="Chen Y."/>
            <person name="Shah S."/>
            <person name="Dougan E. K."/>
            <person name="Thang M."/>
            <person name="Chan C."/>
        </authorList>
    </citation>
    <scope>NUCLEOTIDE SEQUENCE [LARGE SCALE GENOMIC DNA]</scope>
</reference>
<keyword evidence="3" id="KW-1185">Reference proteome</keyword>
<evidence type="ECO:0000313" key="3">
    <source>
        <dbReference type="Proteomes" id="UP001189429"/>
    </source>
</evidence>
<name>A0ABN9T124_9DINO</name>
<evidence type="ECO:0000313" key="2">
    <source>
        <dbReference type="EMBL" id="CAK0838562.1"/>
    </source>
</evidence>
<gene>
    <name evidence="2" type="ORF">PCOR1329_LOCUS34488</name>
</gene>
<protein>
    <submittedName>
        <fullName evidence="2">Uncharacterized protein</fullName>
    </submittedName>
</protein>
<comment type="caution">
    <text evidence="2">The sequence shown here is derived from an EMBL/GenBank/DDBJ whole genome shotgun (WGS) entry which is preliminary data.</text>
</comment>
<organism evidence="2 3">
    <name type="scientific">Prorocentrum cordatum</name>
    <dbReference type="NCBI Taxonomy" id="2364126"/>
    <lineage>
        <taxon>Eukaryota</taxon>
        <taxon>Sar</taxon>
        <taxon>Alveolata</taxon>
        <taxon>Dinophyceae</taxon>
        <taxon>Prorocentrales</taxon>
        <taxon>Prorocentraceae</taxon>
        <taxon>Prorocentrum</taxon>
    </lineage>
</organism>
<sequence length="99" mass="10259">MHEPTAAAATRSCWETAQPKVTASTKRPTPTSTVSASPASGHKLLAEEGDPGAQLVDVEVQETARVRAVARALREVVACRRGASRTTGMPSPLPSAALP</sequence>
<feature type="compositionally biased region" description="Low complexity" evidence="1">
    <location>
        <begin position="28"/>
        <end position="40"/>
    </location>
</feature>
<feature type="compositionally biased region" description="Polar residues" evidence="1">
    <location>
        <begin position="13"/>
        <end position="27"/>
    </location>
</feature>
<accession>A0ABN9T124</accession>
<feature type="region of interest" description="Disordered" evidence="1">
    <location>
        <begin position="1"/>
        <end position="46"/>
    </location>
</feature>
<dbReference type="EMBL" id="CAUYUJ010014231">
    <property type="protein sequence ID" value="CAK0838562.1"/>
    <property type="molecule type" value="Genomic_DNA"/>
</dbReference>
<evidence type="ECO:0000256" key="1">
    <source>
        <dbReference type="SAM" id="MobiDB-lite"/>
    </source>
</evidence>
<proteinExistence type="predicted"/>
<dbReference type="Proteomes" id="UP001189429">
    <property type="component" value="Unassembled WGS sequence"/>
</dbReference>